<dbReference type="VEuPathDB" id="PiroplasmaDB:BMR1_03g01658"/>
<evidence type="ECO:0000256" key="8">
    <source>
        <dbReference type="SAM" id="Phobius"/>
    </source>
</evidence>
<evidence type="ECO:0000313" key="10">
    <source>
        <dbReference type="Proteomes" id="UP000002899"/>
    </source>
</evidence>
<keyword evidence="6 8" id="KW-1133">Transmembrane helix</keyword>
<reference evidence="9 10" key="1">
    <citation type="journal article" date="2012" name="Nucleic Acids Res.">
        <title>Sequencing of the smallest Apicomplexan genome from the human pathogen Babesia microti.</title>
        <authorList>
            <person name="Cornillot E."/>
            <person name="Hadj-Kaddour K."/>
            <person name="Dassouli A."/>
            <person name="Noel B."/>
            <person name="Ranwez V."/>
            <person name="Vacherie B."/>
            <person name="Augagneur Y."/>
            <person name="Bres V."/>
            <person name="Duclos A."/>
            <person name="Randazzo S."/>
            <person name="Carcy B."/>
            <person name="Debierre-Grockiego F."/>
            <person name="Delbecq S."/>
            <person name="Moubri-Menage K."/>
            <person name="Shams-Eldin H."/>
            <person name="Usmani-Brown S."/>
            <person name="Bringaud F."/>
            <person name="Wincker P."/>
            <person name="Vivares C.P."/>
            <person name="Schwarz R.T."/>
            <person name="Schetters T.P."/>
            <person name="Krause P.J."/>
            <person name="Gorenflot A."/>
            <person name="Berry V."/>
            <person name="Barbe V."/>
            <person name="Ben Mamoun C."/>
        </authorList>
    </citation>
    <scope>NUCLEOTIDE SEQUENCE [LARGE SCALE GENOMIC DNA]</scope>
    <source>
        <strain evidence="9 10">RI</strain>
    </source>
</reference>
<dbReference type="UniPathway" id="UPA00196"/>
<feature type="transmembrane region" description="Helical" evidence="8">
    <location>
        <begin position="40"/>
        <end position="62"/>
    </location>
</feature>
<evidence type="ECO:0000313" key="9">
    <source>
        <dbReference type="EMBL" id="SJK86371.1"/>
    </source>
</evidence>
<dbReference type="AlphaFoldDB" id="A0A1R4ABG8"/>
<comment type="pathway">
    <text evidence="2">Glycolipid biosynthesis; glycosylphosphatidylinositol-anchor biosynthesis.</text>
</comment>
<dbReference type="GO" id="GO:0006506">
    <property type="term" value="P:GPI anchor biosynthetic process"/>
    <property type="evidence" value="ECO:0007669"/>
    <property type="project" value="UniProtKB-UniPathway"/>
</dbReference>
<proteinExistence type="inferred from homology"/>
<dbReference type="RefSeq" id="XP_021338533.1">
    <property type="nucleotide sequence ID" value="XM_021481957.1"/>
</dbReference>
<protein>
    <submittedName>
        <fullName evidence="9">Uncharacterized protein</fullName>
    </submittedName>
</protein>
<evidence type="ECO:0000256" key="1">
    <source>
        <dbReference type="ARBA" id="ARBA00004141"/>
    </source>
</evidence>
<dbReference type="GO" id="GO:0000506">
    <property type="term" value="C:glycosylphosphatidylinositol-N-acetylglucosaminyltransferase (GPI-GnT) complex"/>
    <property type="evidence" value="ECO:0007669"/>
    <property type="project" value="TreeGrafter"/>
</dbReference>
<feature type="transmembrane region" description="Helical" evidence="8">
    <location>
        <begin position="177"/>
        <end position="194"/>
    </location>
</feature>
<dbReference type="KEGG" id="bmic:BMR1_03g01658"/>
<dbReference type="EMBL" id="LN871598">
    <property type="protein sequence ID" value="SJK86371.1"/>
    <property type="molecule type" value="Genomic_DNA"/>
</dbReference>
<evidence type="ECO:0000256" key="2">
    <source>
        <dbReference type="ARBA" id="ARBA00004687"/>
    </source>
</evidence>
<dbReference type="OrthoDB" id="196709at2759"/>
<evidence type="ECO:0000256" key="5">
    <source>
        <dbReference type="ARBA" id="ARBA00022692"/>
    </source>
</evidence>
<dbReference type="GeneID" id="24424969"/>
<keyword evidence="10" id="KW-1185">Reference proteome</keyword>
<feature type="transmembrane region" description="Helical" evidence="8">
    <location>
        <begin position="131"/>
        <end position="148"/>
    </location>
</feature>
<comment type="similarity">
    <text evidence="3">Belongs to the PIGC family.</text>
</comment>
<accession>A0A1R4ABG8</accession>
<keyword evidence="7 8" id="KW-0472">Membrane</keyword>
<evidence type="ECO:0000256" key="7">
    <source>
        <dbReference type="ARBA" id="ARBA00023136"/>
    </source>
</evidence>
<reference evidence="9 10" key="2">
    <citation type="journal article" date="2013" name="PLoS ONE">
        <title>Whole genome mapping and re-organization of the nuclear and mitochondrial genomes of Babesia microti isolates.</title>
        <authorList>
            <person name="Cornillot E."/>
            <person name="Dassouli A."/>
            <person name="Garg A."/>
            <person name="Pachikara N."/>
            <person name="Randazzo S."/>
            <person name="Depoix D."/>
            <person name="Carcy B."/>
            <person name="Delbecq S."/>
            <person name="Frutos R."/>
            <person name="Silva J.C."/>
            <person name="Sutton R."/>
            <person name="Krause P.J."/>
            <person name="Mamoun C.B."/>
        </authorList>
    </citation>
    <scope>NUCLEOTIDE SEQUENCE [LARGE SCALE GENOMIC DNA]</scope>
    <source>
        <strain evidence="9 10">RI</strain>
    </source>
</reference>
<dbReference type="PANTHER" id="PTHR12982:SF0">
    <property type="entry name" value="PHOSPHATIDYLINOSITOL N-ACETYLGLUCOSAMINYLTRANSFERASE SUBUNIT C"/>
    <property type="match status" value="1"/>
</dbReference>
<comment type="subcellular location">
    <subcellularLocation>
        <location evidence="1">Membrane</location>
        <topology evidence="1">Multi-pass membrane protein</topology>
    </subcellularLocation>
</comment>
<dbReference type="InterPro" id="IPR009450">
    <property type="entry name" value="Plno_GlcNAc_GPI2"/>
</dbReference>
<dbReference type="Pfam" id="PF06432">
    <property type="entry name" value="GPI2"/>
    <property type="match status" value="1"/>
</dbReference>
<dbReference type="PANTHER" id="PTHR12982">
    <property type="entry name" value="PHOSPHATIDYLINOSITOL GLYCAN, CLASS C"/>
    <property type="match status" value="1"/>
</dbReference>
<keyword evidence="5 8" id="KW-0812">Transmembrane</keyword>
<organism evidence="9 10">
    <name type="scientific">Babesia microti (strain RI)</name>
    <dbReference type="NCBI Taxonomy" id="1133968"/>
    <lineage>
        <taxon>Eukaryota</taxon>
        <taxon>Sar</taxon>
        <taxon>Alveolata</taxon>
        <taxon>Apicomplexa</taxon>
        <taxon>Aconoidasida</taxon>
        <taxon>Piroplasmida</taxon>
        <taxon>Babesiidae</taxon>
        <taxon>Babesia</taxon>
    </lineage>
</organism>
<name>A0A1R4ABG8_BABMR</name>
<feature type="transmembrane region" description="Helical" evidence="8">
    <location>
        <begin position="105"/>
        <end position="125"/>
    </location>
</feature>
<evidence type="ECO:0000256" key="6">
    <source>
        <dbReference type="ARBA" id="ARBA00022989"/>
    </source>
</evidence>
<evidence type="ECO:0000256" key="4">
    <source>
        <dbReference type="ARBA" id="ARBA00022502"/>
    </source>
</evidence>
<feature type="transmembrane region" description="Helical" evidence="8">
    <location>
        <begin position="74"/>
        <end position="93"/>
    </location>
</feature>
<sequence>MMDRFVLYKDHNEIQTNTLLYELLKNPPISKLSFSDFKTFVFYTLPFLQTLSEIVIFLRIFYSIYHTQVIPDGLRLILPFIILCFSTLLLFINRSGQGLNEVCRLMIVVIISIEILQSIIGNLISSVSDDTIYAVSVFLIIIKMASCGKMGNSTISLNSGMIASILLATRLQHSEKVAVMLHSSMIVLASFSWVQKYFTEHHKWTYEYIFTASLTIIALIASIEL</sequence>
<dbReference type="Proteomes" id="UP000002899">
    <property type="component" value="Chromosome III"/>
</dbReference>
<feature type="transmembrane region" description="Helical" evidence="8">
    <location>
        <begin position="206"/>
        <end position="223"/>
    </location>
</feature>
<evidence type="ECO:0000256" key="3">
    <source>
        <dbReference type="ARBA" id="ARBA00008321"/>
    </source>
</evidence>
<keyword evidence="4" id="KW-0337">GPI-anchor biosynthesis</keyword>
<reference evidence="9 10" key="3">
    <citation type="journal article" date="2016" name="Sci. Rep.">
        <title>Genome-wide diversity and gene expression profiling of Babesia microti isolates identify polymorphic genes that mediate host-pathogen interactions.</title>
        <authorList>
            <person name="Silva J.C."/>
            <person name="Cornillot E."/>
            <person name="McCracken C."/>
            <person name="Usmani-Brown S."/>
            <person name="Dwivedi A."/>
            <person name="Ifeonu O.O."/>
            <person name="Crabtree J."/>
            <person name="Gotia H.T."/>
            <person name="Virji A.Z."/>
            <person name="Reynes C."/>
            <person name="Colinge J."/>
            <person name="Kumar V."/>
            <person name="Lawres L."/>
            <person name="Pazzi J.E."/>
            <person name="Pablo J.V."/>
            <person name="Hung C."/>
            <person name="Brancato J."/>
            <person name="Kumari P."/>
            <person name="Orvis J."/>
            <person name="Tretina K."/>
            <person name="Chibucos M."/>
            <person name="Ott S."/>
            <person name="Sadzewicz L."/>
            <person name="Sengamalay N."/>
            <person name="Shetty A.C."/>
            <person name="Su Q."/>
            <person name="Tallon L."/>
            <person name="Fraser C.M."/>
            <person name="Frutos R."/>
            <person name="Molina D.M."/>
            <person name="Krause P.J."/>
            <person name="Ben Mamoun C."/>
        </authorList>
    </citation>
    <scope>NUCLEOTIDE SEQUENCE [LARGE SCALE GENOMIC DNA]</scope>
    <source>
        <strain evidence="9 10">RI</strain>
    </source>
</reference>
<gene>
    <name evidence="9" type="ORF">BMR1_03g01658</name>
</gene>